<evidence type="ECO:0000256" key="2">
    <source>
        <dbReference type="ARBA" id="ARBA00005194"/>
    </source>
</evidence>
<keyword evidence="9 14" id="KW-0443">Lipid metabolism</keyword>
<keyword evidence="7 14" id="KW-0276">Fatty acid metabolism</keyword>
<accession>A0A0C3AM86</accession>
<evidence type="ECO:0000256" key="9">
    <source>
        <dbReference type="ARBA" id="ARBA00023098"/>
    </source>
</evidence>
<comment type="pathway">
    <text evidence="2 14">Lipid metabolism; fatty acid biosynthesis.</text>
</comment>
<comment type="function">
    <text evidence="14">Catalyzes the third of the four reactions of the long-chain fatty acids elongation cycle. This endoplasmic reticulum-bound enzymatic process, allows the addition of two carbons to the chain of long- and very long-chain fatty acids/VLCFAs per cycle. This enzyme catalyzes the dehydration of the 3-hydroxyacyl-CoA intermediate into trans-2,3-enoyl-CoA, within each cycle of fatty acid elongation. Thereby, it participates to the production of VLCFAs of different chain lengths that are involved in multiple biological processes as precursors of membrane lipids and lipid mediators.</text>
</comment>
<evidence type="ECO:0000256" key="10">
    <source>
        <dbReference type="ARBA" id="ARBA00023136"/>
    </source>
</evidence>
<dbReference type="OrthoDB" id="46988at2759"/>
<evidence type="ECO:0000256" key="11">
    <source>
        <dbReference type="ARBA" id="ARBA00023160"/>
    </source>
</evidence>
<feature type="transmembrane region" description="Helical" evidence="14">
    <location>
        <begin position="325"/>
        <end position="346"/>
    </location>
</feature>
<keyword evidence="5 14" id="KW-0444">Lipid biosynthesis</keyword>
<organism evidence="16 17">
    <name type="scientific">Serendipita vermifera MAFF 305830</name>
    <dbReference type="NCBI Taxonomy" id="933852"/>
    <lineage>
        <taxon>Eukaryota</taxon>
        <taxon>Fungi</taxon>
        <taxon>Dikarya</taxon>
        <taxon>Basidiomycota</taxon>
        <taxon>Agaricomycotina</taxon>
        <taxon>Agaricomycetes</taxon>
        <taxon>Sebacinales</taxon>
        <taxon>Serendipitaceae</taxon>
        <taxon>Serendipita</taxon>
    </lineage>
</organism>
<evidence type="ECO:0000313" key="16">
    <source>
        <dbReference type="EMBL" id="KIM21114.1"/>
    </source>
</evidence>
<comment type="caution">
    <text evidence="14">Lacks conserved residue(s) required for the propagation of feature annotation.</text>
</comment>
<dbReference type="AlphaFoldDB" id="A0A0C3AM86"/>
<keyword evidence="10 14" id="KW-0472">Membrane</keyword>
<evidence type="ECO:0000256" key="6">
    <source>
        <dbReference type="ARBA" id="ARBA00022692"/>
    </source>
</evidence>
<evidence type="ECO:0000256" key="5">
    <source>
        <dbReference type="ARBA" id="ARBA00022516"/>
    </source>
</evidence>
<reference evidence="16 17" key="1">
    <citation type="submission" date="2014-04" db="EMBL/GenBank/DDBJ databases">
        <authorList>
            <consortium name="DOE Joint Genome Institute"/>
            <person name="Kuo A."/>
            <person name="Zuccaro A."/>
            <person name="Kohler A."/>
            <person name="Nagy L.G."/>
            <person name="Floudas D."/>
            <person name="Copeland A."/>
            <person name="Barry K.W."/>
            <person name="Cichocki N."/>
            <person name="Veneault-Fourrey C."/>
            <person name="LaButti K."/>
            <person name="Lindquist E.A."/>
            <person name="Lipzen A."/>
            <person name="Lundell T."/>
            <person name="Morin E."/>
            <person name="Murat C."/>
            <person name="Sun H."/>
            <person name="Tunlid A."/>
            <person name="Henrissat B."/>
            <person name="Grigoriev I.V."/>
            <person name="Hibbett D.S."/>
            <person name="Martin F."/>
            <person name="Nordberg H.P."/>
            <person name="Cantor M.N."/>
            <person name="Hua S.X."/>
        </authorList>
    </citation>
    <scope>NUCLEOTIDE SEQUENCE [LARGE SCALE GENOMIC DNA]</scope>
    <source>
        <strain evidence="16 17">MAFF 305830</strain>
    </source>
</reference>
<protein>
    <recommendedName>
        <fullName evidence="4 14">Very-long-chain (3R)-3-hydroxyacyl-CoA dehydratase</fullName>
        <ecNumber evidence="4 14">4.2.1.134</ecNumber>
    </recommendedName>
</protein>
<dbReference type="PANTHER" id="PTHR11035">
    <property type="entry name" value="VERY-LONG-CHAIN (3R)-3-HYDROXYACYL-COA DEHYDRATASE"/>
    <property type="match status" value="1"/>
</dbReference>
<evidence type="ECO:0000256" key="7">
    <source>
        <dbReference type="ARBA" id="ARBA00022832"/>
    </source>
</evidence>
<keyword evidence="8 14" id="KW-1133">Transmembrane helix</keyword>
<feature type="transmembrane region" description="Helical" evidence="14">
    <location>
        <begin position="35"/>
        <end position="59"/>
    </location>
</feature>
<sequence>AHNAAHTAKNHANTTWKTIDAYIPRALKHRSKGDYYLMAYNTLNLALWSFLATLVITHLRTKPAAPTLFDPSANPQTNPEIDASSHKATAQLGAYLSSLLSPLTQPLSNLRAKPSMTGIHLESHPPTWAAKIHASLDELIHRASTTYSSRSIGLAALLIQSLAVLEPAHAYLRLTRSPVSIAAAQVASRLLIVWYFVESSTDAQSSPFYASMLLAWSAAELLRSTYYLLSLLNVVPPRHDTPRALAIYANVITTLRYTAFYLLYPVGAGSEYALILKGFPAYPSKQAVLRSMGEWGAVVGVSSPPAWRVALASVSLWIREWGLGAWLRVPFVFVWPASLFVLMSYMHKQRKSALGKGPGRSIPGGKLRDVGGKKRA</sequence>
<evidence type="ECO:0000256" key="3">
    <source>
        <dbReference type="ARBA" id="ARBA00007811"/>
    </source>
</evidence>
<evidence type="ECO:0000256" key="4">
    <source>
        <dbReference type="ARBA" id="ARBA00013122"/>
    </source>
</evidence>
<dbReference type="GO" id="GO:0042761">
    <property type="term" value="P:very long-chain fatty acid biosynthetic process"/>
    <property type="evidence" value="ECO:0007669"/>
    <property type="project" value="TreeGrafter"/>
</dbReference>
<dbReference type="EC" id="4.2.1.134" evidence="4 14"/>
<dbReference type="UniPathway" id="UPA00094"/>
<keyword evidence="12 14" id="KW-0456">Lyase</keyword>
<keyword evidence="6 14" id="KW-0812">Transmembrane</keyword>
<evidence type="ECO:0000256" key="12">
    <source>
        <dbReference type="ARBA" id="ARBA00023239"/>
    </source>
</evidence>
<keyword evidence="14" id="KW-0256">Endoplasmic reticulum</keyword>
<feature type="region of interest" description="Disordered" evidence="15">
    <location>
        <begin position="352"/>
        <end position="376"/>
    </location>
</feature>
<evidence type="ECO:0000256" key="14">
    <source>
        <dbReference type="RuleBase" id="RU363109"/>
    </source>
</evidence>
<keyword evidence="17" id="KW-1185">Reference proteome</keyword>
<feature type="non-terminal residue" evidence="16">
    <location>
        <position position="1"/>
    </location>
</feature>
<dbReference type="Pfam" id="PF04387">
    <property type="entry name" value="PTPLA"/>
    <property type="match status" value="1"/>
</dbReference>
<dbReference type="HOGENOM" id="CLU_034302_1_0_1"/>
<dbReference type="GO" id="GO:0005789">
    <property type="term" value="C:endoplasmic reticulum membrane"/>
    <property type="evidence" value="ECO:0007669"/>
    <property type="project" value="UniProtKB-SubCell"/>
</dbReference>
<evidence type="ECO:0000256" key="15">
    <source>
        <dbReference type="SAM" id="MobiDB-lite"/>
    </source>
</evidence>
<evidence type="ECO:0000313" key="17">
    <source>
        <dbReference type="Proteomes" id="UP000054097"/>
    </source>
</evidence>
<dbReference type="STRING" id="933852.A0A0C3AM86"/>
<dbReference type="PANTHER" id="PTHR11035:SF3">
    <property type="entry name" value="VERY-LONG-CHAIN (3R)-3-HYDROXYACYL-COA DEHYDRATASE"/>
    <property type="match status" value="1"/>
</dbReference>
<reference evidence="17" key="2">
    <citation type="submission" date="2015-01" db="EMBL/GenBank/DDBJ databases">
        <title>Evolutionary Origins and Diversification of the Mycorrhizal Mutualists.</title>
        <authorList>
            <consortium name="DOE Joint Genome Institute"/>
            <consortium name="Mycorrhizal Genomics Consortium"/>
            <person name="Kohler A."/>
            <person name="Kuo A."/>
            <person name="Nagy L.G."/>
            <person name="Floudas D."/>
            <person name="Copeland A."/>
            <person name="Barry K.W."/>
            <person name="Cichocki N."/>
            <person name="Veneault-Fourrey C."/>
            <person name="LaButti K."/>
            <person name="Lindquist E.A."/>
            <person name="Lipzen A."/>
            <person name="Lundell T."/>
            <person name="Morin E."/>
            <person name="Murat C."/>
            <person name="Riley R."/>
            <person name="Ohm R."/>
            <person name="Sun H."/>
            <person name="Tunlid A."/>
            <person name="Henrissat B."/>
            <person name="Grigoriev I.V."/>
            <person name="Hibbett D.S."/>
            <person name="Martin F."/>
        </authorList>
    </citation>
    <scope>NUCLEOTIDE SEQUENCE [LARGE SCALE GENOMIC DNA]</scope>
    <source>
        <strain evidence="17">MAFF 305830</strain>
    </source>
</reference>
<keyword evidence="11 14" id="KW-0275">Fatty acid biosynthesis</keyword>
<dbReference type="Proteomes" id="UP000054097">
    <property type="component" value="Unassembled WGS sequence"/>
</dbReference>
<dbReference type="GO" id="GO:0030497">
    <property type="term" value="P:fatty acid elongation"/>
    <property type="evidence" value="ECO:0007669"/>
    <property type="project" value="TreeGrafter"/>
</dbReference>
<comment type="subcellular location">
    <subcellularLocation>
        <location evidence="14">Endoplasmic reticulum membrane</location>
        <topology evidence="14">Multi-pass membrane protein</topology>
    </subcellularLocation>
    <subcellularLocation>
        <location evidence="1">Membrane</location>
        <topology evidence="1">Multi-pass membrane protein</topology>
    </subcellularLocation>
</comment>
<gene>
    <name evidence="16" type="ORF">M408DRAFT_111386</name>
</gene>
<evidence type="ECO:0000256" key="1">
    <source>
        <dbReference type="ARBA" id="ARBA00004141"/>
    </source>
</evidence>
<evidence type="ECO:0000256" key="13">
    <source>
        <dbReference type="ARBA" id="ARBA00036671"/>
    </source>
</evidence>
<proteinExistence type="inferred from homology"/>
<dbReference type="InterPro" id="IPR007482">
    <property type="entry name" value="Tyr_Pase-like_PTPLA"/>
</dbReference>
<comment type="similarity">
    <text evidence="3 14">Belongs to the very long-chain fatty acids dehydratase HACD family.</text>
</comment>
<dbReference type="GO" id="GO:0102158">
    <property type="term" value="F:very-long-chain (3R)-3-hydroxyacyl-CoA dehydratase activity"/>
    <property type="evidence" value="ECO:0007669"/>
    <property type="project" value="UniProtKB-EC"/>
</dbReference>
<dbReference type="EMBL" id="KN824393">
    <property type="protein sequence ID" value="KIM21114.1"/>
    <property type="molecule type" value="Genomic_DNA"/>
</dbReference>
<name>A0A0C3AM86_SERVB</name>
<evidence type="ECO:0000256" key="8">
    <source>
        <dbReference type="ARBA" id="ARBA00022989"/>
    </source>
</evidence>
<comment type="catalytic activity">
    <reaction evidence="13 14">
        <text>a very-long-chain (3R)-3-hydroxyacyl-CoA = a very-long-chain (2E)-enoyl-CoA + H2O</text>
        <dbReference type="Rhea" id="RHEA:45812"/>
        <dbReference type="ChEBI" id="CHEBI:15377"/>
        <dbReference type="ChEBI" id="CHEBI:83728"/>
        <dbReference type="ChEBI" id="CHEBI:85440"/>
        <dbReference type="EC" id="4.2.1.134"/>
    </reaction>
</comment>
<feature type="compositionally biased region" description="Basic and acidic residues" evidence="15">
    <location>
        <begin position="366"/>
        <end position="376"/>
    </location>
</feature>
<dbReference type="GO" id="GO:0030148">
    <property type="term" value="P:sphingolipid biosynthetic process"/>
    <property type="evidence" value="ECO:0007669"/>
    <property type="project" value="TreeGrafter"/>
</dbReference>